<dbReference type="EMBL" id="FOMX01000080">
    <property type="protein sequence ID" value="SFF44980.1"/>
    <property type="molecule type" value="Genomic_DNA"/>
</dbReference>
<proteinExistence type="predicted"/>
<feature type="transmembrane region" description="Helical" evidence="2">
    <location>
        <begin position="290"/>
        <end position="311"/>
    </location>
</feature>
<sequence>MLQPFASPSSQALSASGRVCPGRPPYRSRAGTDRREVAARGGAARVAGVLEGPRPALRVRRPAVTTAAAVRATFPKHALQCVLQNSRFPTRKTHTHDRAPARIVPSSGSPEPTRMAGTTLFTLLDDLAALLDDVAVLTKVATKKTAGVLGDDLALNAEQVAGVIPERELPVVWAVAKGSTVNKVILVPLALLISAVASWAITPLLMLGGAFLCYEGCEKLAHRYLAPAADARREAALVRAIADPAVDMVAFERAKIRGAVRTDFILSAEVIVISLGAVASAPFATRVLTLVAVALLMTIGVYGLVAGIVKLDDAGLHLSKRTGPARRFGELILRGAPYLMKGLSIAGTVAMFLVGGGILVHGIPGAEALGERLAAAVPGGGFVVPSLWGGLVGLLVGALLLAVVTGVQRLVRGSPEAAGGPPPA</sequence>
<gene>
    <name evidence="3" type="ORF">SAMN02745121_08935</name>
</gene>
<keyword evidence="2" id="KW-0472">Membrane</keyword>
<protein>
    <recommendedName>
        <fullName evidence="5">Inner membrane protein YedI</fullName>
    </recommendedName>
</protein>
<evidence type="ECO:0000256" key="1">
    <source>
        <dbReference type="SAM" id="MobiDB-lite"/>
    </source>
</evidence>
<feature type="transmembrane region" description="Helical" evidence="2">
    <location>
        <begin position="383"/>
        <end position="404"/>
    </location>
</feature>
<evidence type="ECO:0008006" key="5">
    <source>
        <dbReference type="Google" id="ProtNLM"/>
    </source>
</evidence>
<keyword evidence="4" id="KW-1185">Reference proteome</keyword>
<feature type="transmembrane region" description="Helical" evidence="2">
    <location>
        <begin position="185"/>
        <end position="214"/>
    </location>
</feature>
<dbReference type="PANTHER" id="PTHR30503">
    <property type="entry name" value="INNER MEMBRANE PROTEIN YEDI"/>
    <property type="match status" value="1"/>
</dbReference>
<evidence type="ECO:0000256" key="2">
    <source>
        <dbReference type="SAM" id="Phobius"/>
    </source>
</evidence>
<accession>A0A1I2ITC3</accession>
<dbReference type="AlphaFoldDB" id="A0A1I2ITC3"/>
<organism evidence="3 4">
    <name type="scientific">Nannocystis exedens</name>
    <dbReference type="NCBI Taxonomy" id="54"/>
    <lineage>
        <taxon>Bacteria</taxon>
        <taxon>Pseudomonadati</taxon>
        <taxon>Myxococcota</taxon>
        <taxon>Polyangia</taxon>
        <taxon>Nannocystales</taxon>
        <taxon>Nannocystaceae</taxon>
        <taxon>Nannocystis</taxon>
    </lineage>
</organism>
<keyword evidence="2" id="KW-1133">Transmembrane helix</keyword>
<feature type="compositionally biased region" description="Polar residues" evidence="1">
    <location>
        <begin position="1"/>
        <end position="14"/>
    </location>
</feature>
<dbReference type="Proteomes" id="UP000199400">
    <property type="component" value="Unassembled WGS sequence"/>
</dbReference>
<reference evidence="4" key="1">
    <citation type="submission" date="2016-10" db="EMBL/GenBank/DDBJ databases">
        <authorList>
            <person name="Varghese N."/>
            <person name="Submissions S."/>
        </authorList>
    </citation>
    <scope>NUCLEOTIDE SEQUENCE [LARGE SCALE GENOMIC DNA]</scope>
    <source>
        <strain evidence="4">ATCC 25963</strain>
    </source>
</reference>
<dbReference type="STRING" id="54.SAMN02745121_08935"/>
<dbReference type="InterPro" id="IPR008526">
    <property type="entry name" value="YedI"/>
</dbReference>
<feature type="transmembrane region" description="Helical" evidence="2">
    <location>
        <begin position="264"/>
        <end position="284"/>
    </location>
</feature>
<dbReference type="PANTHER" id="PTHR30503:SF3">
    <property type="entry name" value="INNER MEMBRANE PROTEIN YEDI"/>
    <property type="match status" value="1"/>
</dbReference>
<name>A0A1I2ITC3_9BACT</name>
<evidence type="ECO:0000313" key="3">
    <source>
        <dbReference type="EMBL" id="SFF44980.1"/>
    </source>
</evidence>
<feature type="region of interest" description="Disordered" evidence="1">
    <location>
        <begin position="91"/>
        <end position="112"/>
    </location>
</feature>
<feature type="transmembrane region" description="Helical" evidence="2">
    <location>
        <begin position="343"/>
        <end position="363"/>
    </location>
</feature>
<keyword evidence="2" id="KW-0812">Transmembrane</keyword>
<dbReference type="GO" id="GO:0005886">
    <property type="term" value="C:plasma membrane"/>
    <property type="evidence" value="ECO:0007669"/>
    <property type="project" value="TreeGrafter"/>
</dbReference>
<feature type="region of interest" description="Disordered" evidence="1">
    <location>
        <begin position="1"/>
        <end position="41"/>
    </location>
</feature>
<evidence type="ECO:0000313" key="4">
    <source>
        <dbReference type="Proteomes" id="UP000199400"/>
    </source>
</evidence>
<dbReference type="Pfam" id="PF05661">
    <property type="entry name" value="DUF808"/>
    <property type="match status" value="1"/>
</dbReference>